<comment type="caution">
    <text evidence="1">The sequence shown here is derived from an EMBL/GenBank/DDBJ whole genome shotgun (WGS) entry which is preliminary data.</text>
</comment>
<keyword evidence="2" id="KW-1185">Reference proteome</keyword>
<reference evidence="1" key="2">
    <citation type="submission" date="2021-01" db="EMBL/GenBank/DDBJ databases">
        <authorList>
            <person name="Schikora-Tamarit M.A."/>
        </authorList>
    </citation>
    <scope>NUCLEOTIDE SEQUENCE</scope>
    <source>
        <strain evidence="1">CBS6075</strain>
    </source>
</reference>
<dbReference type="OrthoDB" id="6997139at2759"/>
<dbReference type="AlphaFoldDB" id="A0A9P8P459"/>
<proteinExistence type="predicted"/>
<gene>
    <name evidence="1" type="ORF">OGAPHI_003668</name>
</gene>
<name>A0A9P8P459_9ASCO</name>
<organism evidence="1 2">
    <name type="scientific">Ogataea philodendri</name>
    <dbReference type="NCBI Taxonomy" id="1378263"/>
    <lineage>
        <taxon>Eukaryota</taxon>
        <taxon>Fungi</taxon>
        <taxon>Dikarya</taxon>
        <taxon>Ascomycota</taxon>
        <taxon>Saccharomycotina</taxon>
        <taxon>Pichiomycetes</taxon>
        <taxon>Pichiales</taxon>
        <taxon>Pichiaceae</taxon>
        <taxon>Ogataea</taxon>
    </lineage>
</organism>
<dbReference type="Proteomes" id="UP000769157">
    <property type="component" value="Unassembled WGS sequence"/>
</dbReference>
<dbReference type="GeneID" id="70235633"/>
<reference evidence="1" key="1">
    <citation type="journal article" date="2021" name="Open Biol.">
        <title>Shared evolutionary footprints suggest mitochondrial oxidative damage underlies multiple complex I losses in fungi.</title>
        <authorList>
            <person name="Schikora-Tamarit M.A."/>
            <person name="Marcet-Houben M."/>
            <person name="Nosek J."/>
            <person name="Gabaldon T."/>
        </authorList>
    </citation>
    <scope>NUCLEOTIDE SEQUENCE</scope>
    <source>
        <strain evidence="1">CBS6075</strain>
    </source>
</reference>
<sequence length="401" mass="43575">MEHLLEHQEGNLGSDRRTLEQQIVPYLLGQQPSNVQWLSSHHSLVHLSDGLGGLLWRAVANETESLGFSRIVKHHLGRGDGSVWLELFLQLGIVDGLVQVLDEQVEALVLIKLFLSSRFVLVLQRLESLALLLGSSNVKLLTVNLLVVKFSNSLGSVLVGLEVHKTETSGLSRLVLVKEKRADGTERSKSLLQLGLVPRKVDVLDVDVGVVGNQLAHLGLSVLFSKVVSNVNLVVVQKHTVNVLNGSLSGLGVLVVDETKTLGVSVLVSGDLTRQDLTESREGVVQSLVVDSRVEVLDENVSRTVSSERRISLGPHDSAGLALDRCVIEFFQCLFTILVTLVVNVTVAKRLFGDSVSTDSDGGNLSNRREDLEKIGFGDRRVQLTHVKGGQGFRVLGRLSG</sequence>
<evidence type="ECO:0000313" key="1">
    <source>
        <dbReference type="EMBL" id="KAH3665483.1"/>
    </source>
</evidence>
<accession>A0A9P8P459</accession>
<protein>
    <submittedName>
        <fullName evidence="1">Uncharacterized protein</fullName>
    </submittedName>
</protein>
<evidence type="ECO:0000313" key="2">
    <source>
        <dbReference type="Proteomes" id="UP000769157"/>
    </source>
</evidence>
<dbReference type="EMBL" id="JAEUBE010000295">
    <property type="protein sequence ID" value="KAH3665483.1"/>
    <property type="molecule type" value="Genomic_DNA"/>
</dbReference>
<dbReference type="RefSeq" id="XP_046060687.1">
    <property type="nucleotide sequence ID" value="XM_046204666.1"/>
</dbReference>